<dbReference type="PIRSF" id="PIRSF016521">
    <property type="entry name" value="Acyl-CoA_hydro"/>
    <property type="match status" value="1"/>
</dbReference>
<gene>
    <name evidence="6" type="ORF">MATL_G00158580</name>
</gene>
<evidence type="ECO:0000256" key="2">
    <source>
        <dbReference type="ARBA" id="ARBA00022832"/>
    </source>
</evidence>
<dbReference type="Gene3D" id="3.40.50.1820">
    <property type="entry name" value="alpha/beta hydrolase"/>
    <property type="match status" value="1"/>
</dbReference>
<dbReference type="OrthoDB" id="6347013at2759"/>
<dbReference type="InterPro" id="IPR016662">
    <property type="entry name" value="Acyl-CoA_thioEstase_long-chain"/>
</dbReference>
<dbReference type="InterPro" id="IPR014940">
    <property type="entry name" value="BAAT_C"/>
</dbReference>
<evidence type="ECO:0000313" key="6">
    <source>
        <dbReference type="EMBL" id="KAG7465877.1"/>
    </source>
</evidence>
<dbReference type="SUPFAM" id="SSF53474">
    <property type="entry name" value="alpha/beta-Hydrolases"/>
    <property type="match status" value="1"/>
</dbReference>
<dbReference type="Proteomes" id="UP001046870">
    <property type="component" value="Chromosome 13"/>
</dbReference>
<protein>
    <recommendedName>
        <fullName evidence="8">Acyl-coenzyme A thioesterase 1-like</fullName>
    </recommendedName>
</protein>
<dbReference type="PANTHER" id="PTHR10824">
    <property type="entry name" value="ACYL-COENZYME A THIOESTERASE-RELATED"/>
    <property type="match status" value="1"/>
</dbReference>
<evidence type="ECO:0000259" key="5">
    <source>
        <dbReference type="Pfam" id="PF08840"/>
    </source>
</evidence>
<reference evidence="6" key="1">
    <citation type="submission" date="2021-01" db="EMBL/GenBank/DDBJ databases">
        <authorList>
            <person name="Zahm M."/>
            <person name="Roques C."/>
            <person name="Cabau C."/>
            <person name="Klopp C."/>
            <person name="Donnadieu C."/>
            <person name="Jouanno E."/>
            <person name="Lampietro C."/>
            <person name="Louis A."/>
            <person name="Herpin A."/>
            <person name="Echchiki A."/>
            <person name="Berthelot C."/>
            <person name="Parey E."/>
            <person name="Roest-Crollius H."/>
            <person name="Braasch I."/>
            <person name="Postlethwait J."/>
            <person name="Bobe J."/>
            <person name="Montfort J."/>
            <person name="Bouchez O."/>
            <person name="Begum T."/>
            <person name="Mejri S."/>
            <person name="Adams A."/>
            <person name="Chen W.-J."/>
            <person name="Guiguen Y."/>
        </authorList>
    </citation>
    <scope>NUCLEOTIDE SEQUENCE</scope>
    <source>
        <strain evidence="6">YG-15Mar2019-1</strain>
        <tissue evidence="6">Brain</tissue>
    </source>
</reference>
<keyword evidence="2" id="KW-0276">Fatty acid metabolism</keyword>
<dbReference type="GO" id="GO:0006631">
    <property type="term" value="P:fatty acid metabolic process"/>
    <property type="evidence" value="ECO:0007669"/>
    <property type="project" value="UniProtKB-KW"/>
</dbReference>
<dbReference type="PANTHER" id="PTHR10824:SF38">
    <property type="entry name" value="ACOT1 THIOESTERASE"/>
    <property type="match status" value="1"/>
</dbReference>
<feature type="active site" description="Charge relay system" evidence="3">
    <location>
        <position position="359"/>
    </location>
</feature>
<evidence type="ECO:0000256" key="1">
    <source>
        <dbReference type="ARBA" id="ARBA00006538"/>
    </source>
</evidence>
<dbReference type="EMBL" id="JAFDVH010000013">
    <property type="protein sequence ID" value="KAG7465877.1"/>
    <property type="molecule type" value="Genomic_DNA"/>
</dbReference>
<keyword evidence="2" id="KW-0443">Lipid metabolism</keyword>
<keyword evidence="7" id="KW-1185">Reference proteome</keyword>
<comment type="similarity">
    <text evidence="1">Belongs to the C/M/P thioester hydrolase family.</text>
</comment>
<organism evidence="6 7">
    <name type="scientific">Megalops atlanticus</name>
    <name type="common">Tarpon</name>
    <name type="synonym">Clupea gigantea</name>
    <dbReference type="NCBI Taxonomy" id="7932"/>
    <lineage>
        <taxon>Eukaryota</taxon>
        <taxon>Metazoa</taxon>
        <taxon>Chordata</taxon>
        <taxon>Craniata</taxon>
        <taxon>Vertebrata</taxon>
        <taxon>Euteleostomi</taxon>
        <taxon>Actinopterygii</taxon>
        <taxon>Neopterygii</taxon>
        <taxon>Teleostei</taxon>
        <taxon>Elopiformes</taxon>
        <taxon>Megalopidae</taxon>
        <taxon>Megalops</taxon>
    </lineage>
</organism>
<comment type="caution">
    <text evidence="6">The sequence shown here is derived from an EMBL/GenBank/DDBJ whole genome shotgun (WGS) entry which is preliminary data.</text>
</comment>
<dbReference type="Pfam" id="PF04775">
    <property type="entry name" value="Bile_Hydr_Trans"/>
    <property type="match status" value="1"/>
</dbReference>
<dbReference type="Gene3D" id="2.60.40.2240">
    <property type="entry name" value="Acyl-CoA thioester hydrolase/BAAT N-terminal domain"/>
    <property type="match status" value="1"/>
</dbReference>
<evidence type="ECO:0000256" key="3">
    <source>
        <dbReference type="PIRSR" id="PIRSR016521-1"/>
    </source>
</evidence>
<evidence type="ECO:0000313" key="7">
    <source>
        <dbReference type="Proteomes" id="UP001046870"/>
    </source>
</evidence>
<feature type="domain" description="Acyl-CoA thioester hydrolase/bile acid-CoA amino acid N-acetyltransferase" evidence="4">
    <location>
        <begin position="49"/>
        <end position="174"/>
    </location>
</feature>
<name>A0A9D3T7T7_MEGAT</name>
<dbReference type="InterPro" id="IPR029058">
    <property type="entry name" value="AB_hydrolase_fold"/>
</dbReference>
<dbReference type="FunFam" id="2.60.40.2240:FF:000001">
    <property type="entry name" value="acyl-coenzyme A thioesterase 4"/>
    <property type="match status" value="1"/>
</dbReference>
<feature type="active site" description="Charge relay system" evidence="3">
    <location>
        <position position="265"/>
    </location>
</feature>
<dbReference type="InterPro" id="IPR042490">
    <property type="entry name" value="Thio_Ohase/BAAT_N"/>
</dbReference>
<dbReference type="FunFam" id="3.40.50.1820:FF:000024">
    <property type="entry name" value="acyl-coenzyme A thioesterase 4"/>
    <property type="match status" value="1"/>
</dbReference>
<evidence type="ECO:0008006" key="8">
    <source>
        <dbReference type="Google" id="ProtNLM"/>
    </source>
</evidence>
<feature type="active site" description="Charge relay system" evidence="3">
    <location>
        <position position="393"/>
    </location>
</feature>
<accession>A0A9D3T7T7</accession>
<proteinExistence type="inferred from homology"/>
<feature type="domain" description="BAAT/Acyl-CoA thioester hydrolase C-terminal" evidence="5">
    <location>
        <begin position="237"/>
        <end position="444"/>
    </location>
</feature>
<dbReference type="GO" id="GO:0006637">
    <property type="term" value="P:acyl-CoA metabolic process"/>
    <property type="evidence" value="ECO:0007669"/>
    <property type="project" value="InterPro"/>
</dbReference>
<dbReference type="GO" id="GO:0047617">
    <property type="term" value="F:fatty acyl-CoA hydrolase activity"/>
    <property type="evidence" value="ECO:0007669"/>
    <property type="project" value="TreeGrafter"/>
</dbReference>
<dbReference type="AlphaFoldDB" id="A0A9D3T7T7"/>
<dbReference type="Pfam" id="PF08840">
    <property type="entry name" value="BAAT_C"/>
    <property type="match status" value="1"/>
</dbReference>
<sequence length="453" mass="50058">MFFSQHLKIAFAARKSAAGYFQLALRRFINNQTMTPVKIKVNSDKCLFDAPVQIKVEGLRPKQLVTFRATLADERQDMFVSNADFQADSQGVVDLSNSASLGGDYIGVQPMGFMWAMKSQKELGRLFKKDVTSPFRVHLSVHDKGTDQVGPALASCNHERMFLGNGMRRIPVREGRIRATLFLPPGEGPFPGVLELGGTAGGLLEYRACLLANHGFATMSLAYFSFEDLPKLLLELDLEYFEEALHYFKKLPQVKKGGVGVMGTSKGADLCLSMASFLEGISAVVCVNGCNANLQSLLHFRGSTMPGLGLSADRIIIRDSGVLNVRGCYDNPWDPENQACVIPIERASARLLFVVAKDDQVWDSEIYAREAEKQLLSHGKTRPEILALPGAGHLLEPPYFPSCPASYHKFVGTAVEWGGEPESHAAAQDRAWLRIRQFFHENLGMEAERQSKL</sequence>
<evidence type="ECO:0000259" key="4">
    <source>
        <dbReference type="Pfam" id="PF04775"/>
    </source>
</evidence>
<dbReference type="InterPro" id="IPR006862">
    <property type="entry name" value="Thio_Ohase/aa_AcTrfase"/>
</dbReference>